<evidence type="ECO:0000313" key="2">
    <source>
        <dbReference type="EMBL" id="KDQ10424.1"/>
    </source>
</evidence>
<dbReference type="EMBL" id="KL198068">
    <property type="protein sequence ID" value="KDQ10424.1"/>
    <property type="molecule type" value="Genomic_DNA"/>
</dbReference>
<reference evidence="3" key="1">
    <citation type="journal article" date="2014" name="Proc. Natl. Acad. Sci. U.S.A.">
        <title>Extensive sampling of basidiomycete genomes demonstrates inadequacy of the white-rot/brown-rot paradigm for wood decay fungi.</title>
        <authorList>
            <person name="Riley R."/>
            <person name="Salamov A.A."/>
            <person name="Brown D.W."/>
            <person name="Nagy L.G."/>
            <person name="Floudas D."/>
            <person name="Held B.W."/>
            <person name="Levasseur A."/>
            <person name="Lombard V."/>
            <person name="Morin E."/>
            <person name="Otillar R."/>
            <person name="Lindquist E.A."/>
            <person name="Sun H."/>
            <person name="LaButti K.M."/>
            <person name="Schmutz J."/>
            <person name="Jabbour D."/>
            <person name="Luo H."/>
            <person name="Baker S.E."/>
            <person name="Pisabarro A.G."/>
            <person name="Walton J.D."/>
            <person name="Blanchette R.A."/>
            <person name="Henrissat B."/>
            <person name="Martin F."/>
            <person name="Cullen D."/>
            <person name="Hibbett D.S."/>
            <person name="Grigoriev I.V."/>
        </authorList>
    </citation>
    <scope>NUCLEOTIDE SEQUENCE [LARGE SCALE GENOMIC DNA]</scope>
    <source>
        <strain evidence="3">FD-172 SS1</strain>
    </source>
</reference>
<dbReference type="Gene3D" id="1.10.510.10">
    <property type="entry name" value="Transferase(Phosphotransferase) domain 1"/>
    <property type="match status" value="1"/>
</dbReference>
<dbReference type="InParanoid" id="A0A067M4F9"/>
<keyword evidence="3" id="KW-1185">Reference proteome</keyword>
<accession>A0A067M4F9</accession>
<sequence>MYTQWCAFGRGTAVYLVRDSQDQLRALKISRPYAARPHEHVLLEEARQAVGDGVPAVFGHGAGELVSDGERRHLMPVNAEQDRRLHMLLMEVLIPLKKLSGVQYLDAWVEIAQNLKNLYDHGILHRDISSNNLMYRQTGTTIQGVVTDFDLATSFRKRVHYPARLLHRTGTTPFLARELLERGDLVPHLLRHDLESAFYVLIWDAVDKVAPGAAENARLQKWLDPTTSADAKGAVATHLREPTLVPGLGIPLGKMDPIRKLLITIAIEIYLGYGQLLGWLNVADKLRTELEGDEKKNWECLWGHFVPEVMVQKFQELKQGFAQSQEGESNS</sequence>
<protein>
    <recommendedName>
        <fullName evidence="1">Protein kinase domain-containing protein</fullName>
    </recommendedName>
</protein>
<dbReference type="PANTHER" id="PTHR38248">
    <property type="entry name" value="FUNK1 6"/>
    <property type="match status" value="1"/>
</dbReference>
<dbReference type="OrthoDB" id="2747778at2759"/>
<gene>
    <name evidence="2" type="ORF">BOTBODRAFT_496257</name>
</gene>
<dbReference type="InterPro" id="IPR011009">
    <property type="entry name" value="Kinase-like_dom_sf"/>
</dbReference>
<dbReference type="GO" id="GO:0005524">
    <property type="term" value="F:ATP binding"/>
    <property type="evidence" value="ECO:0007669"/>
    <property type="project" value="InterPro"/>
</dbReference>
<dbReference type="Proteomes" id="UP000027195">
    <property type="component" value="Unassembled WGS sequence"/>
</dbReference>
<organism evidence="2 3">
    <name type="scientific">Botryobasidium botryosum (strain FD-172 SS1)</name>
    <dbReference type="NCBI Taxonomy" id="930990"/>
    <lineage>
        <taxon>Eukaryota</taxon>
        <taxon>Fungi</taxon>
        <taxon>Dikarya</taxon>
        <taxon>Basidiomycota</taxon>
        <taxon>Agaricomycotina</taxon>
        <taxon>Agaricomycetes</taxon>
        <taxon>Cantharellales</taxon>
        <taxon>Botryobasidiaceae</taxon>
        <taxon>Botryobasidium</taxon>
    </lineage>
</organism>
<dbReference type="InterPro" id="IPR040976">
    <property type="entry name" value="Pkinase_fungal"/>
</dbReference>
<dbReference type="InterPro" id="IPR008266">
    <property type="entry name" value="Tyr_kinase_AS"/>
</dbReference>
<dbReference type="HOGENOM" id="CLU_055463_0_0_1"/>
<evidence type="ECO:0000259" key="1">
    <source>
        <dbReference type="PROSITE" id="PS50011"/>
    </source>
</evidence>
<name>A0A067M4F9_BOTB1</name>
<dbReference type="SUPFAM" id="SSF56112">
    <property type="entry name" value="Protein kinase-like (PK-like)"/>
    <property type="match status" value="1"/>
</dbReference>
<dbReference type="PROSITE" id="PS00109">
    <property type="entry name" value="PROTEIN_KINASE_TYR"/>
    <property type="match status" value="1"/>
</dbReference>
<feature type="domain" description="Protein kinase" evidence="1">
    <location>
        <begin position="1"/>
        <end position="331"/>
    </location>
</feature>
<dbReference type="PANTHER" id="PTHR38248:SF2">
    <property type="entry name" value="FUNK1 11"/>
    <property type="match status" value="1"/>
</dbReference>
<dbReference type="GO" id="GO:0004672">
    <property type="term" value="F:protein kinase activity"/>
    <property type="evidence" value="ECO:0007669"/>
    <property type="project" value="InterPro"/>
</dbReference>
<dbReference type="Pfam" id="PF17667">
    <property type="entry name" value="Pkinase_fungal"/>
    <property type="match status" value="1"/>
</dbReference>
<dbReference type="PROSITE" id="PS50011">
    <property type="entry name" value="PROTEIN_KINASE_DOM"/>
    <property type="match status" value="1"/>
</dbReference>
<dbReference type="AlphaFoldDB" id="A0A067M4F9"/>
<proteinExistence type="predicted"/>
<dbReference type="SMART" id="SM00220">
    <property type="entry name" value="S_TKc"/>
    <property type="match status" value="1"/>
</dbReference>
<dbReference type="InterPro" id="IPR000719">
    <property type="entry name" value="Prot_kinase_dom"/>
</dbReference>
<evidence type="ECO:0000313" key="3">
    <source>
        <dbReference type="Proteomes" id="UP000027195"/>
    </source>
</evidence>